<protein>
    <submittedName>
        <fullName evidence="10">DNA-binding response regulator</fullName>
    </submittedName>
</protein>
<dbReference type="SUPFAM" id="SSF46894">
    <property type="entry name" value="C-terminal effector domain of the bipartite response regulators"/>
    <property type="match status" value="1"/>
</dbReference>
<dbReference type="EMBL" id="BNJK01000002">
    <property type="protein sequence ID" value="GHO99714.1"/>
    <property type="molecule type" value="Genomic_DNA"/>
</dbReference>
<gene>
    <name evidence="10" type="ORF">KSF_097620</name>
</gene>
<dbReference type="SMART" id="SM00862">
    <property type="entry name" value="Trans_reg_C"/>
    <property type="match status" value="1"/>
</dbReference>
<dbReference type="Gene3D" id="3.40.50.2300">
    <property type="match status" value="1"/>
</dbReference>
<reference evidence="10" key="1">
    <citation type="submission" date="2020-10" db="EMBL/GenBank/DDBJ databases">
        <title>Taxonomic study of unclassified bacteria belonging to the class Ktedonobacteria.</title>
        <authorList>
            <person name="Yabe S."/>
            <person name="Wang C.M."/>
            <person name="Zheng Y."/>
            <person name="Sakai Y."/>
            <person name="Cavaletti L."/>
            <person name="Monciardini P."/>
            <person name="Donadio S."/>
        </authorList>
    </citation>
    <scope>NUCLEOTIDE SEQUENCE</scope>
    <source>
        <strain evidence="10">ID150040</strain>
    </source>
</reference>
<organism evidence="10 11">
    <name type="scientific">Reticulibacter mediterranei</name>
    <dbReference type="NCBI Taxonomy" id="2778369"/>
    <lineage>
        <taxon>Bacteria</taxon>
        <taxon>Bacillati</taxon>
        <taxon>Chloroflexota</taxon>
        <taxon>Ktedonobacteria</taxon>
        <taxon>Ktedonobacterales</taxon>
        <taxon>Reticulibacteraceae</taxon>
        <taxon>Reticulibacter</taxon>
    </lineage>
</organism>
<dbReference type="SUPFAM" id="SSF52172">
    <property type="entry name" value="CheY-like"/>
    <property type="match status" value="1"/>
</dbReference>
<dbReference type="Proteomes" id="UP000597444">
    <property type="component" value="Unassembled WGS sequence"/>
</dbReference>
<dbReference type="InterPro" id="IPR011006">
    <property type="entry name" value="CheY-like_superfamily"/>
</dbReference>
<dbReference type="FunFam" id="3.40.50.2300:FF:000001">
    <property type="entry name" value="DNA-binding response regulator PhoB"/>
    <property type="match status" value="1"/>
</dbReference>
<evidence type="ECO:0000256" key="7">
    <source>
        <dbReference type="PROSITE-ProRule" id="PRU01091"/>
    </source>
</evidence>
<dbReference type="CDD" id="cd00383">
    <property type="entry name" value="trans_reg_C"/>
    <property type="match status" value="1"/>
</dbReference>
<dbReference type="Gene3D" id="1.10.10.10">
    <property type="entry name" value="Winged helix-like DNA-binding domain superfamily/Winged helix DNA-binding domain"/>
    <property type="match status" value="1"/>
</dbReference>
<dbReference type="GO" id="GO:0006355">
    <property type="term" value="P:regulation of DNA-templated transcription"/>
    <property type="evidence" value="ECO:0007669"/>
    <property type="project" value="InterPro"/>
</dbReference>
<keyword evidence="3" id="KW-0805">Transcription regulation</keyword>
<keyword evidence="4 7" id="KW-0238">DNA-binding</keyword>
<dbReference type="SMART" id="SM00448">
    <property type="entry name" value="REC"/>
    <property type="match status" value="1"/>
</dbReference>
<feature type="domain" description="Response regulatory" evidence="8">
    <location>
        <begin position="18"/>
        <end position="132"/>
    </location>
</feature>
<dbReference type="Pfam" id="PF00486">
    <property type="entry name" value="Trans_reg_C"/>
    <property type="match status" value="1"/>
</dbReference>
<keyword evidence="11" id="KW-1185">Reference proteome</keyword>
<evidence type="ECO:0000313" key="11">
    <source>
        <dbReference type="Proteomes" id="UP000597444"/>
    </source>
</evidence>
<dbReference type="InterPro" id="IPR001867">
    <property type="entry name" value="OmpR/PhoB-type_DNA-bd"/>
</dbReference>
<dbReference type="GO" id="GO:0005829">
    <property type="term" value="C:cytosol"/>
    <property type="evidence" value="ECO:0007669"/>
    <property type="project" value="TreeGrafter"/>
</dbReference>
<dbReference type="FunFam" id="1.10.10.10:FF:000005">
    <property type="entry name" value="Two-component system response regulator"/>
    <property type="match status" value="1"/>
</dbReference>
<keyword evidence="5" id="KW-0804">Transcription</keyword>
<evidence type="ECO:0000256" key="4">
    <source>
        <dbReference type="ARBA" id="ARBA00023125"/>
    </source>
</evidence>
<evidence type="ECO:0000256" key="2">
    <source>
        <dbReference type="ARBA" id="ARBA00023012"/>
    </source>
</evidence>
<dbReference type="InterPro" id="IPR016032">
    <property type="entry name" value="Sig_transdc_resp-reg_C-effctor"/>
</dbReference>
<evidence type="ECO:0000256" key="6">
    <source>
        <dbReference type="PROSITE-ProRule" id="PRU00169"/>
    </source>
</evidence>
<name>A0A8J3N626_9CHLR</name>
<dbReference type="InterPro" id="IPR036388">
    <property type="entry name" value="WH-like_DNA-bd_sf"/>
</dbReference>
<evidence type="ECO:0000256" key="5">
    <source>
        <dbReference type="ARBA" id="ARBA00023163"/>
    </source>
</evidence>
<dbReference type="InterPro" id="IPR001789">
    <property type="entry name" value="Sig_transdc_resp-reg_receiver"/>
</dbReference>
<proteinExistence type="predicted"/>
<evidence type="ECO:0000256" key="3">
    <source>
        <dbReference type="ARBA" id="ARBA00023015"/>
    </source>
</evidence>
<evidence type="ECO:0000259" key="8">
    <source>
        <dbReference type="PROSITE" id="PS50110"/>
    </source>
</evidence>
<keyword evidence="2" id="KW-0902">Two-component regulatory system</keyword>
<dbReference type="PANTHER" id="PTHR48111:SF22">
    <property type="entry name" value="REGULATOR OF RPOS"/>
    <property type="match status" value="1"/>
</dbReference>
<dbReference type="AlphaFoldDB" id="A0A8J3N626"/>
<dbReference type="PROSITE" id="PS51755">
    <property type="entry name" value="OMPR_PHOB"/>
    <property type="match status" value="1"/>
</dbReference>
<comment type="caution">
    <text evidence="10">The sequence shown here is derived from an EMBL/GenBank/DDBJ whole genome shotgun (WGS) entry which is preliminary data.</text>
</comment>
<sequence length="242" mass="27696">MSIEKVQVHIMQNRSDTSILVVDDDPRLINALRRSLTYEGYHVTTAANGEDALSQARRRTHNLIILDRLLPDMDGLMVCRRLREEDQNSAILMLTARDAIADRVEGLEVGADDYLVKPFALEELLARVKALLRRRVPPDVQREILGFADLELDTATRQARRGQRFIELSTTEYELLRLFLRNPRIVLTRALLLDRIWGSDFEGGANVLEVYVAHLRQKLEQQGEPRLIQTIRGAGYVLRATE</sequence>
<dbReference type="GO" id="GO:0000976">
    <property type="term" value="F:transcription cis-regulatory region binding"/>
    <property type="evidence" value="ECO:0007669"/>
    <property type="project" value="TreeGrafter"/>
</dbReference>
<feature type="domain" description="OmpR/PhoB-type" evidence="9">
    <location>
        <begin position="142"/>
        <end position="240"/>
    </location>
</feature>
<dbReference type="InterPro" id="IPR039420">
    <property type="entry name" value="WalR-like"/>
</dbReference>
<feature type="modified residue" description="4-aspartylphosphate" evidence="6">
    <location>
        <position position="67"/>
    </location>
</feature>
<evidence type="ECO:0000256" key="1">
    <source>
        <dbReference type="ARBA" id="ARBA00022553"/>
    </source>
</evidence>
<accession>A0A8J3N626</accession>
<dbReference type="GO" id="GO:0032993">
    <property type="term" value="C:protein-DNA complex"/>
    <property type="evidence" value="ECO:0007669"/>
    <property type="project" value="TreeGrafter"/>
</dbReference>
<evidence type="ECO:0000259" key="9">
    <source>
        <dbReference type="PROSITE" id="PS51755"/>
    </source>
</evidence>
<feature type="DNA-binding region" description="OmpR/PhoB-type" evidence="7">
    <location>
        <begin position="142"/>
        <end position="240"/>
    </location>
</feature>
<dbReference type="GO" id="GO:0000156">
    <property type="term" value="F:phosphorelay response regulator activity"/>
    <property type="evidence" value="ECO:0007669"/>
    <property type="project" value="TreeGrafter"/>
</dbReference>
<dbReference type="PANTHER" id="PTHR48111">
    <property type="entry name" value="REGULATOR OF RPOS"/>
    <property type="match status" value="1"/>
</dbReference>
<dbReference type="CDD" id="cd17627">
    <property type="entry name" value="REC_OmpR_PrrA-like"/>
    <property type="match status" value="1"/>
</dbReference>
<dbReference type="Gene3D" id="6.10.250.690">
    <property type="match status" value="1"/>
</dbReference>
<dbReference type="PROSITE" id="PS50110">
    <property type="entry name" value="RESPONSE_REGULATORY"/>
    <property type="match status" value="1"/>
</dbReference>
<dbReference type="Pfam" id="PF00072">
    <property type="entry name" value="Response_reg"/>
    <property type="match status" value="1"/>
</dbReference>
<keyword evidence="1 6" id="KW-0597">Phosphoprotein</keyword>
<evidence type="ECO:0000313" key="10">
    <source>
        <dbReference type="EMBL" id="GHO99714.1"/>
    </source>
</evidence>